<accession>A0A0C4ECN8</accession>
<reference evidence="2" key="3">
    <citation type="submission" date="2011-03" db="EMBL/GenBank/DDBJ databases">
        <title>Annotation of Magnaporthe poae ATCC 64411.</title>
        <authorList>
            <person name="Ma L.-J."/>
            <person name="Dead R."/>
            <person name="Young S.K."/>
            <person name="Zeng Q."/>
            <person name="Gargeya S."/>
            <person name="Fitzgerald M."/>
            <person name="Haas B."/>
            <person name="Abouelleil A."/>
            <person name="Alvarado L."/>
            <person name="Arachchi H.M."/>
            <person name="Berlin A."/>
            <person name="Brown A."/>
            <person name="Chapman S.B."/>
            <person name="Chen Z."/>
            <person name="Dunbar C."/>
            <person name="Freedman E."/>
            <person name="Gearin G."/>
            <person name="Gellesch M."/>
            <person name="Goldberg J."/>
            <person name="Griggs A."/>
            <person name="Gujja S."/>
            <person name="Heiman D."/>
            <person name="Howarth C."/>
            <person name="Larson L."/>
            <person name="Lui A."/>
            <person name="MacDonald P.J.P."/>
            <person name="Mehta T."/>
            <person name="Montmayeur A."/>
            <person name="Murphy C."/>
            <person name="Neiman D."/>
            <person name="Pearson M."/>
            <person name="Priest M."/>
            <person name="Roberts A."/>
            <person name="Saif S."/>
            <person name="Shea T."/>
            <person name="Shenoy N."/>
            <person name="Sisk P."/>
            <person name="Stolte C."/>
            <person name="Sykes S."/>
            <person name="Yandava C."/>
            <person name="Wortman J."/>
            <person name="Nusbaum C."/>
            <person name="Birren B."/>
        </authorList>
    </citation>
    <scope>NUCLEOTIDE SEQUENCE</scope>
    <source>
        <strain evidence="2">ATCC 64411</strain>
    </source>
</reference>
<sequence length="201" mass="21695">MDSSLRDSLLFSPTMINQTTSAVRTQSTPVFTPLTTTTPTKTPAVMESRKVLDILSLMSPPELPPFETFSQSALSATPTVMRPESASQSDERRTGPDPPLSPPISPLAKSTNTIDPAPRESPQHDPILYPVVAEVSPTPSHQPLFKAADDASPVAAPVVAEAKRSVDQHVASRPAYLFKVTSPPEREEYELALYFKSSAPS</sequence>
<protein>
    <submittedName>
        <fullName evidence="2 3">Uncharacterized protein</fullName>
    </submittedName>
</protein>
<dbReference type="OrthoDB" id="5598695at2759"/>
<feature type="compositionally biased region" description="Polar residues" evidence="1">
    <location>
        <begin position="68"/>
        <end position="78"/>
    </location>
</feature>
<dbReference type="STRING" id="644358.A0A0C4ECN8"/>
<evidence type="ECO:0000313" key="4">
    <source>
        <dbReference type="Proteomes" id="UP000011715"/>
    </source>
</evidence>
<gene>
    <name evidence="2" type="ORF">MAPG_10469</name>
</gene>
<dbReference type="Proteomes" id="UP000011715">
    <property type="component" value="Unassembled WGS sequence"/>
</dbReference>
<name>A0A0C4ECN8_MAGP6</name>
<dbReference type="EMBL" id="ADBL01002340">
    <property type="status" value="NOT_ANNOTATED_CDS"/>
    <property type="molecule type" value="Genomic_DNA"/>
</dbReference>
<reference evidence="3" key="4">
    <citation type="journal article" date="2015" name="G3 (Bethesda)">
        <title>Genome sequences of three phytopathogenic species of the Magnaporthaceae family of fungi.</title>
        <authorList>
            <person name="Okagaki L.H."/>
            <person name="Nunes C.C."/>
            <person name="Sailsbery J."/>
            <person name="Clay B."/>
            <person name="Brown D."/>
            <person name="John T."/>
            <person name="Oh Y."/>
            <person name="Young N."/>
            <person name="Fitzgerald M."/>
            <person name="Haas B.J."/>
            <person name="Zeng Q."/>
            <person name="Young S."/>
            <person name="Adiconis X."/>
            <person name="Fan L."/>
            <person name="Levin J.Z."/>
            <person name="Mitchell T.K."/>
            <person name="Okubara P.A."/>
            <person name="Farman M.L."/>
            <person name="Kohn L.M."/>
            <person name="Birren B."/>
            <person name="Ma L.-J."/>
            <person name="Dean R.A."/>
        </authorList>
    </citation>
    <scope>NUCLEOTIDE SEQUENCE</scope>
    <source>
        <strain evidence="3">ATCC 64411 / 73-15</strain>
    </source>
</reference>
<feature type="region of interest" description="Disordered" evidence="1">
    <location>
        <begin position="66"/>
        <end position="126"/>
    </location>
</feature>
<dbReference type="VEuPathDB" id="FungiDB:MAPG_10469"/>
<reference evidence="2" key="2">
    <citation type="submission" date="2010-05" db="EMBL/GenBank/DDBJ databases">
        <title>The Genome Sequence of Magnaporthe poae strain ATCC 64411.</title>
        <authorList>
            <consortium name="The Broad Institute Genome Sequencing Platform"/>
            <consortium name="Broad Institute Genome Sequencing Center for Infectious Disease"/>
            <person name="Ma L.-J."/>
            <person name="Dead R."/>
            <person name="Young S."/>
            <person name="Zeng Q."/>
            <person name="Koehrsen M."/>
            <person name="Alvarado L."/>
            <person name="Berlin A."/>
            <person name="Chapman S.B."/>
            <person name="Chen Z."/>
            <person name="Freedman E."/>
            <person name="Gellesch M."/>
            <person name="Goldberg J."/>
            <person name="Griggs A."/>
            <person name="Gujja S."/>
            <person name="Heilman E.R."/>
            <person name="Heiman D."/>
            <person name="Hepburn T."/>
            <person name="Howarth C."/>
            <person name="Jen D."/>
            <person name="Larson L."/>
            <person name="Mehta T."/>
            <person name="Neiman D."/>
            <person name="Pearson M."/>
            <person name="Roberts A."/>
            <person name="Saif S."/>
            <person name="Shea T."/>
            <person name="Shenoy N."/>
            <person name="Sisk P."/>
            <person name="Stolte C."/>
            <person name="Sykes S."/>
            <person name="Walk T."/>
            <person name="White J."/>
            <person name="Yandava C."/>
            <person name="Haas B."/>
            <person name="Nusbaum C."/>
            <person name="Birren B."/>
        </authorList>
    </citation>
    <scope>NUCLEOTIDE SEQUENCE</scope>
    <source>
        <strain evidence="2">ATCC 64411</strain>
    </source>
</reference>
<reference evidence="4" key="1">
    <citation type="submission" date="2010-05" db="EMBL/GenBank/DDBJ databases">
        <title>The genome sequence of Magnaporthe poae strain ATCC 64411.</title>
        <authorList>
            <person name="Ma L.-J."/>
            <person name="Dead R."/>
            <person name="Young S."/>
            <person name="Zeng Q."/>
            <person name="Koehrsen M."/>
            <person name="Alvarado L."/>
            <person name="Berlin A."/>
            <person name="Chapman S.B."/>
            <person name="Chen Z."/>
            <person name="Freedman E."/>
            <person name="Gellesch M."/>
            <person name="Goldberg J."/>
            <person name="Griggs A."/>
            <person name="Gujja S."/>
            <person name="Heilman E.R."/>
            <person name="Heiman D."/>
            <person name="Hepburn T."/>
            <person name="Howarth C."/>
            <person name="Jen D."/>
            <person name="Larson L."/>
            <person name="Mehta T."/>
            <person name="Neiman D."/>
            <person name="Pearson M."/>
            <person name="Roberts A."/>
            <person name="Saif S."/>
            <person name="Shea T."/>
            <person name="Shenoy N."/>
            <person name="Sisk P."/>
            <person name="Stolte C."/>
            <person name="Sykes S."/>
            <person name="Walk T."/>
            <person name="White J."/>
            <person name="Yandava C."/>
            <person name="Haas B."/>
            <person name="Nusbaum C."/>
            <person name="Birren B."/>
        </authorList>
    </citation>
    <scope>NUCLEOTIDE SEQUENCE [LARGE SCALE GENOMIC DNA]</scope>
    <source>
        <strain evidence="4">ATCC 64411 / 73-15</strain>
    </source>
</reference>
<dbReference type="EMBL" id="GL876975">
    <property type="protein sequence ID" value="KLU90617.1"/>
    <property type="molecule type" value="Genomic_DNA"/>
</dbReference>
<evidence type="ECO:0000313" key="2">
    <source>
        <dbReference type="EMBL" id="KLU90617.1"/>
    </source>
</evidence>
<feature type="compositionally biased region" description="Pro residues" evidence="1">
    <location>
        <begin position="96"/>
        <end position="105"/>
    </location>
</feature>
<organism evidence="3 4">
    <name type="scientific">Magnaporthiopsis poae (strain ATCC 64411 / 73-15)</name>
    <name type="common">Kentucky bluegrass fungus</name>
    <name type="synonym">Magnaporthe poae</name>
    <dbReference type="NCBI Taxonomy" id="644358"/>
    <lineage>
        <taxon>Eukaryota</taxon>
        <taxon>Fungi</taxon>
        <taxon>Dikarya</taxon>
        <taxon>Ascomycota</taxon>
        <taxon>Pezizomycotina</taxon>
        <taxon>Sordariomycetes</taxon>
        <taxon>Sordariomycetidae</taxon>
        <taxon>Magnaporthales</taxon>
        <taxon>Magnaporthaceae</taxon>
        <taxon>Magnaporthiopsis</taxon>
    </lineage>
</organism>
<evidence type="ECO:0000313" key="3">
    <source>
        <dbReference type="EnsemblFungi" id="MAPG_10469T0"/>
    </source>
</evidence>
<dbReference type="AlphaFoldDB" id="A0A0C4ECN8"/>
<proteinExistence type="predicted"/>
<evidence type="ECO:0000256" key="1">
    <source>
        <dbReference type="SAM" id="MobiDB-lite"/>
    </source>
</evidence>
<reference evidence="3" key="5">
    <citation type="submission" date="2015-06" db="UniProtKB">
        <authorList>
            <consortium name="EnsemblFungi"/>
        </authorList>
    </citation>
    <scope>IDENTIFICATION</scope>
    <source>
        <strain evidence="3">ATCC 64411</strain>
    </source>
</reference>
<dbReference type="EnsemblFungi" id="MAPG_10469T0">
    <property type="protein sequence ID" value="MAPG_10469T0"/>
    <property type="gene ID" value="MAPG_10469"/>
</dbReference>
<keyword evidence="4" id="KW-1185">Reference proteome</keyword>